<dbReference type="InterPro" id="IPR002656">
    <property type="entry name" value="Acyl_transf_3_dom"/>
</dbReference>
<feature type="transmembrane region" description="Helical" evidence="1">
    <location>
        <begin position="281"/>
        <end position="307"/>
    </location>
</feature>
<feature type="transmembrane region" description="Helical" evidence="1">
    <location>
        <begin position="313"/>
        <end position="336"/>
    </location>
</feature>
<dbReference type="PANTHER" id="PTHR23028">
    <property type="entry name" value="ACETYLTRANSFERASE"/>
    <property type="match status" value="1"/>
</dbReference>
<dbReference type="GO" id="GO:0009103">
    <property type="term" value="P:lipopolysaccharide biosynthetic process"/>
    <property type="evidence" value="ECO:0007669"/>
    <property type="project" value="TreeGrafter"/>
</dbReference>
<keyword evidence="1" id="KW-0812">Transmembrane</keyword>
<feature type="domain" description="Acyltransferase 3" evidence="2">
    <location>
        <begin position="20"/>
        <end position="321"/>
    </location>
</feature>
<feature type="transmembrane region" description="Helical" evidence="1">
    <location>
        <begin position="116"/>
        <end position="135"/>
    </location>
</feature>
<dbReference type="PANTHER" id="PTHR23028:SF53">
    <property type="entry name" value="ACYL_TRANSF_3 DOMAIN-CONTAINING PROTEIN"/>
    <property type="match status" value="1"/>
</dbReference>
<dbReference type="InterPro" id="IPR050879">
    <property type="entry name" value="Acyltransferase_3"/>
</dbReference>
<protein>
    <submittedName>
        <fullName evidence="3">Acyltransferase family protein</fullName>
    </submittedName>
</protein>
<dbReference type="GO" id="GO:0016747">
    <property type="term" value="F:acyltransferase activity, transferring groups other than amino-acyl groups"/>
    <property type="evidence" value="ECO:0007669"/>
    <property type="project" value="InterPro"/>
</dbReference>
<feature type="transmembrane region" description="Helical" evidence="1">
    <location>
        <begin position="141"/>
        <end position="159"/>
    </location>
</feature>
<keyword evidence="1" id="KW-0472">Membrane</keyword>
<evidence type="ECO:0000313" key="3">
    <source>
        <dbReference type="EMBL" id="ABG58615.1"/>
    </source>
</evidence>
<keyword evidence="1" id="KW-1133">Transmembrane helix</keyword>
<feature type="transmembrane region" description="Helical" evidence="1">
    <location>
        <begin position="248"/>
        <end position="269"/>
    </location>
</feature>
<reference evidence="3 4" key="1">
    <citation type="journal article" date="2007" name="Appl. Environ. Microbiol.">
        <title>Genome sequence of the cellulolytic gliding bacterium Cytophaga hutchinsonii.</title>
        <authorList>
            <person name="Xie G."/>
            <person name="Bruce D.C."/>
            <person name="Challacombe J.F."/>
            <person name="Chertkov O."/>
            <person name="Detter J.C."/>
            <person name="Gilna P."/>
            <person name="Han C.S."/>
            <person name="Lucas S."/>
            <person name="Misra M."/>
            <person name="Myers G.L."/>
            <person name="Richardson P."/>
            <person name="Tapia R."/>
            <person name="Thayer N."/>
            <person name="Thompson L.S."/>
            <person name="Brettin T.S."/>
            <person name="Henrissat B."/>
            <person name="Wilson D.B."/>
            <person name="McBride M.J."/>
        </authorList>
    </citation>
    <scope>NUCLEOTIDE SEQUENCE [LARGE SCALE GENOMIC DNA]</scope>
    <source>
        <strain evidence="4">ATCC 33406 / DSM 1761 / CIP 103989 / NBRC 15051 / NCIMB 9469 / D465</strain>
    </source>
</reference>
<dbReference type="EMBL" id="CP000383">
    <property type="protein sequence ID" value="ABG58615.1"/>
    <property type="molecule type" value="Genomic_DNA"/>
</dbReference>
<evidence type="ECO:0000313" key="4">
    <source>
        <dbReference type="Proteomes" id="UP000001822"/>
    </source>
</evidence>
<dbReference type="Pfam" id="PF01757">
    <property type="entry name" value="Acyl_transf_3"/>
    <property type="match status" value="1"/>
</dbReference>
<evidence type="ECO:0000259" key="2">
    <source>
        <dbReference type="Pfam" id="PF01757"/>
    </source>
</evidence>
<evidence type="ECO:0000256" key="1">
    <source>
        <dbReference type="SAM" id="Phobius"/>
    </source>
</evidence>
<dbReference type="KEGG" id="chu:CHU_1343"/>
<dbReference type="AlphaFoldDB" id="A0A6N4SQP5"/>
<feature type="transmembrane region" description="Helical" evidence="1">
    <location>
        <begin position="91"/>
        <end position="109"/>
    </location>
</feature>
<gene>
    <name evidence="3" type="ordered locus">CHU_1343</name>
</gene>
<feature type="transmembrane region" description="Helical" evidence="1">
    <location>
        <begin position="24"/>
        <end position="41"/>
    </location>
</feature>
<keyword evidence="3" id="KW-0808">Transferase</keyword>
<proteinExistence type="predicted"/>
<keyword evidence="4" id="KW-1185">Reference proteome</keyword>
<sequence length="366" mass="42688">MNLPYAFNIHMYLNKPNRLEELDALRGIAALLVIFFHFTLNRTEYNSFFKLGTTGVDLFFMISGFVIFMSLQKISRGVDFVINRASRLYPTYWACVSFTFILLSTYYIYKGTFHPAASFIQFIGNLTMFQFYLGIEDIDGPYWTMIIEMLFYIFILILFKLKSIKYVIHVAVTLCCITVTGEYYTIKPIIEIISWIPLLSFLPLFLAGIIFYNIYTNKNSLLLNYSLLTFCLLCQLVLFSHAGRSVLFINQAAYTCMLCFYFILFILFVNKKLSFLVNKVTLFLGNISFALYLIHQCVSLFFIIPIFNNVFGINFWIVCICIDLPVIIGLATFITYKIEQPYSRKMKEKLRAVFIQQNNTRHIKTS</sequence>
<feature type="transmembrane region" description="Helical" evidence="1">
    <location>
        <begin position="222"/>
        <end position="242"/>
    </location>
</feature>
<name>A0A6N4SQP5_CYTH3</name>
<keyword evidence="3" id="KW-0012">Acyltransferase</keyword>
<organism evidence="3 4">
    <name type="scientific">Cytophaga hutchinsonii (strain ATCC 33406 / DSM 1761 / CIP 103989 / NBRC 15051 / NCIMB 9469 / D465)</name>
    <dbReference type="NCBI Taxonomy" id="269798"/>
    <lineage>
        <taxon>Bacteria</taxon>
        <taxon>Pseudomonadati</taxon>
        <taxon>Bacteroidota</taxon>
        <taxon>Cytophagia</taxon>
        <taxon>Cytophagales</taxon>
        <taxon>Cytophagaceae</taxon>
        <taxon>Cytophaga</taxon>
    </lineage>
</organism>
<dbReference type="Proteomes" id="UP000001822">
    <property type="component" value="Chromosome"/>
</dbReference>
<dbReference type="GO" id="GO:0016020">
    <property type="term" value="C:membrane"/>
    <property type="evidence" value="ECO:0007669"/>
    <property type="project" value="TreeGrafter"/>
</dbReference>
<feature type="transmembrane region" description="Helical" evidence="1">
    <location>
        <begin position="48"/>
        <end position="71"/>
    </location>
</feature>
<feature type="transmembrane region" description="Helical" evidence="1">
    <location>
        <begin position="192"/>
        <end position="215"/>
    </location>
</feature>
<accession>A0A6N4SQP5</accession>
<feature type="transmembrane region" description="Helical" evidence="1">
    <location>
        <begin position="166"/>
        <end position="186"/>
    </location>
</feature>